<dbReference type="SUPFAM" id="SSF46785">
    <property type="entry name" value="Winged helix' DNA-binding domain"/>
    <property type="match status" value="1"/>
</dbReference>
<dbReference type="GO" id="GO:0003700">
    <property type="term" value="F:DNA-binding transcription factor activity"/>
    <property type="evidence" value="ECO:0007669"/>
    <property type="project" value="InterPro"/>
</dbReference>
<dbReference type="InterPro" id="IPR000524">
    <property type="entry name" value="Tscrpt_reg_HTH_GntR"/>
</dbReference>
<dbReference type="EMBL" id="PXYV01000005">
    <property type="protein sequence ID" value="PSR23546.1"/>
    <property type="molecule type" value="Genomic_DNA"/>
</dbReference>
<reference evidence="5 6" key="1">
    <citation type="journal article" date="2014" name="BMC Genomics">
        <title>Comparison of environmental and isolate Sulfobacillus genomes reveals diverse carbon, sulfur, nitrogen, and hydrogen metabolisms.</title>
        <authorList>
            <person name="Justice N.B."/>
            <person name="Norman A."/>
            <person name="Brown C.T."/>
            <person name="Singh A."/>
            <person name="Thomas B.C."/>
            <person name="Banfield J.F."/>
        </authorList>
    </citation>
    <scope>NUCLEOTIDE SEQUENCE [LARGE SCALE GENOMIC DNA]</scope>
    <source>
        <strain evidence="5">AMDSBA3</strain>
    </source>
</reference>
<dbReference type="Pfam" id="PF07729">
    <property type="entry name" value="FCD"/>
    <property type="match status" value="1"/>
</dbReference>
<proteinExistence type="predicted"/>
<dbReference type="SMART" id="SM00345">
    <property type="entry name" value="HTH_GNTR"/>
    <property type="match status" value="1"/>
</dbReference>
<sequence>MFEPVSGNVTLRDRVVQDILQKLDSGELLAGQRLPPEREMALQFNVSRTTVRDALRTLAALGVVSIEHGRGIFVRAGEGVALGQALWTPLVLENQTVSHLFEVRKSLESAAAGWAARRASKTERVELMRIISTIRAEMADSGDAELDVIAVADEEFHSAVLRASHNPVASRIMFNLLDVLAQARRQSLSIPGRAWRSVLEHQTIAEAIVAGQAAEAEQRMLTHLQGVEQEILKHLGQGCEGEK</sequence>
<dbReference type="SMART" id="SM00895">
    <property type="entry name" value="FCD"/>
    <property type="match status" value="1"/>
</dbReference>
<dbReference type="PROSITE" id="PS50949">
    <property type="entry name" value="HTH_GNTR"/>
    <property type="match status" value="1"/>
</dbReference>
<dbReference type="CDD" id="cd07377">
    <property type="entry name" value="WHTH_GntR"/>
    <property type="match status" value="1"/>
</dbReference>
<dbReference type="GO" id="GO:0003677">
    <property type="term" value="F:DNA binding"/>
    <property type="evidence" value="ECO:0007669"/>
    <property type="project" value="UniProtKB-KW"/>
</dbReference>
<evidence type="ECO:0000313" key="6">
    <source>
        <dbReference type="Proteomes" id="UP000241848"/>
    </source>
</evidence>
<dbReference type="Gene3D" id="1.20.120.530">
    <property type="entry name" value="GntR ligand-binding domain-like"/>
    <property type="match status" value="1"/>
</dbReference>
<comment type="caution">
    <text evidence="5">The sequence shown here is derived from an EMBL/GenBank/DDBJ whole genome shotgun (WGS) entry which is preliminary data.</text>
</comment>
<feature type="domain" description="HTH gntR-type" evidence="4">
    <location>
        <begin position="9"/>
        <end position="77"/>
    </location>
</feature>
<dbReference type="PANTHER" id="PTHR43537">
    <property type="entry name" value="TRANSCRIPTIONAL REGULATOR, GNTR FAMILY"/>
    <property type="match status" value="1"/>
</dbReference>
<dbReference type="PRINTS" id="PR00035">
    <property type="entry name" value="HTHGNTR"/>
</dbReference>
<keyword evidence="3" id="KW-0804">Transcription</keyword>
<accession>A0A2T2WMU1</accession>
<evidence type="ECO:0000256" key="3">
    <source>
        <dbReference type="ARBA" id="ARBA00023163"/>
    </source>
</evidence>
<dbReference type="InterPro" id="IPR036390">
    <property type="entry name" value="WH_DNA-bd_sf"/>
</dbReference>
<evidence type="ECO:0000256" key="2">
    <source>
        <dbReference type="ARBA" id="ARBA00023125"/>
    </source>
</evidence>
<dbReference type="Proteomes" id="UP000241848">
    <property type="component" value="Unassembled WGS sequence"/>
</dbReference>
<evidence type="ECO:0000313" key="5">
    <source>
        <dbReference type="EMBL" id="PSR23546.1"/>
    </source>
</evidence>
<evidence type="ECO:0000259" key="4">
    <source>
        <dbReference type="PROSITE" id="PS50949"/>
    </source>
</evidence>
<dbReference type="Gene3D" id="1.10.10.10">
    <property type="entry name" value="Winged helix-like DNA-binding domain superfamily/Winged helix DNA-binding domain"/>
    <property type="match status" value="1"/>
</dbReference>
<dbReference type="InterPro" id="IPR011711">
    <property type="entry name" value="GntR_C"/>
</dbReference>
<organism evidence="5 6">
    <name type="scientific">Sulfobacillus acidophilus</name>
    <dbReference type="NCBI Taxonomy" id="53633"/>
    <lineage>
        <taxon>Bacteria</taxon>
        <taxon>Bacillati</taxon>
        <taxon>Bacillota</taxon>
        <taxon>Clostridia</taxon>
        <taxon>Eubacteriales</taxon>
        <taxon>Clostridiales Family XVII. Incertae Sedis</taxon>
        <taxon>Sulfobacillus</taxon>
    </lineage>
</organism>
<dbReference type="SUPFAM" id="SSF48008">
    <property type="entry name" value="GntR ligand-binding domain-like"/>
    <property type="match status" value="1"/>
</dbReference>
<dbReference type="PANTHER" id="PTHR43537:SF5">
    <property type="entry name" value="UXU OPERON TRANSCRIPTIONAL REGULATOR"/>
    <property type="match status" value="1"/>
</dbReference>
<dbReference type="Pfam" id="PF00392">
    <property type="entry name" value="GntR"/>
    <property type="match status" value="1"/>
</dbReference>
<dbReference type="AlphaFoldDB" id="A0A2T2WMU1"/>
<keyword evidence="1" id="KW-0805">Transcription regulation</keyword>
<dbReference type="InterPro" id="IPR036388">
    <property type="entry name" value="WH-like_DNA-bd_sf"/>
</dbReference>
<protein>
    <submittedName>
        <fullName evidence="5">FadR family transcriptional regulator</fullName>
    </submittedName>
</protein>
<name>A0A2T2WMU1_9FIRM</name>
<gene>
    <name evidence="5" type="ORF">C7B45_03075</name>
</gene>
<keyword evidence="2" id="KW-0238">DNA-binding</keyword>
<evidence type="ECO:0000256" key="1">
    <source>
        <dbReference type="ARBA" id="ARBA00023015"/>
    </source>
</evidence>
<dbReference type="InterPro" id="IPR008920">
    <property type="entry name" value="TF_FadR/GntR_C"/>
</dbReference>